<evidence type="ECO:0000313" key="2">
    <source>
        <dbReference type="EMBL" id="MBW4710190.1"/>
    </source>
</evidence>
<keyword evidence="1" id="KW-1133">Transmembrane helix</keyword>
<protein>
    <submittedName>
        <fullName evidence="2">DUF1772 domain-containing protein</fullName>
    </submittedName>
</protein>
<comment type="caution">
    <text evidence="2">The sequence shown here is derived from an EMBL/GenBank/DDBJ whole genome shotgun (WGS) entry which is preliminary data.</text>
</comment>
<dbReference type="Proteomes" id="UP001138661">
    <property type="component" value="Unassembled WGS sequence"/>
</dbReference>
<dbReference type="Pfam" id="PF08592">
    <property type="entry name" value="Anthrone_oxy"/>
    <property type="match status" value="1"/>
</dbReference>
<feature type="transmembrane region" description="Helical" evidence="1">
    <location>
        <begin position="89"/>
        <end position="108"/>
    </location>
</feature>
<organism evidence="2 3">
    <name type="scientific">Roseobacter insulae</name>
    <dbReference type="NCBI Taxonomy" id="2859783"/>
    <lineage>
        <taxon>Bacteria</taxon>
        <taxon>Pseudomonadati</taxon>
        <taxon>Pseudomonadota</taxon>
        <taxon>Alphaproteobacteria</taxon>
        <taxon>Rhodobacterales</taxon>
        <taxon>Roseobacteraceae</taxon>
        <taxon>Roseobacter</taxon>
    </lineage>
</organism>
<feature type="transmembrane region" description="Helical" evidence="1">
    <location>
        <begin position="60"/>
        <end position="83"/>
    </location>
</feature>
<accession>A0A9X1K0F8</accession>
<feature type="transmembrane region" description="Helical" evidence="1">
    <location>
        <begin position="6"/>
        <end position="29"/>
    </location>
</feature>
<keyword evidence="1" id="KW-0812">Transmembrane</keyword>
<keyword evidence="1" id="KW-0472">Membrane</keyword>
<sequence>MIVSISPLIAGLVGMSMACGLVAGVLLAFSDFVMKSLVAAHPAAGTQAMQIINRKVYRSLFMLLFVGLIPVSLGLALVGAYFLDGPAQSSLVVAASLYVLGVFGVSAVGNVPMNQKLAACADGSEDAQAYWPAYANAWVLCNHVRWIAALGATGCYMLAALHLAQTS</sequence>
<proteinExistence type="predicted"/>
<dbReference type="RefSeq" id="WP_219506416.1">
    <property type="nucleotide sequence ID" value="NZ_JAHXDN010000006.1"/>
</dbReference>
<reference evidence="2" key="1">
    <citation type="submission" date="2021-07" db="EMBL/GenBank/DDBJ databases">
        <title>Roseobacter insulae sp. nov., isolated from a tidal flat.</title>
        <authorList>
            <person name="Park S."/>
            <person name="Yoon J.-H."/>
        </authorList>
    </citation>
    <scope>NUCLEOTIDE SEQUENCE</scope>
    <source>
        <strain evidence="2">YSTF-M11</strain>
    </source>
</reference>
<evidence type="ECO:0000313" key="3">
    <source>
        <dbReference type="Proteomes" id="UP001138661"/>
    </source>
</evidence>
<dbReference type="EMBL" id="JAHXDN010000006">
    <property type="protein sequence ID" value="MBW4710190.1"/>
    <property type="molecule type" value="Genomic_DNA"/>
</dbReference>
<keyword evidence="3" id="KW-1185">Reference proteome</keyword>
<gene>
    <name evidence="2" type="ORF">KX928_20580</name>
</gene>
<evidence type="ECO:0000256" key="1">
    <source>
        <dbReference type="SAM" id="Phobius"/>
    </source>
</evidence>
<name>A0A9X1K0F8_9RHOB</name>
<dbReference type="InterPro" id="IPR013901">
    <property type="entry name" value="Anthrone_oxy"/>
</dbReference>
<dbReference type="AlphaFoldDB" id="A0A9X1K0F8"/>